<evidence type="ECO:0000313" key="1">
    <source>
        <dbReference type="EMBL" id="KAJ7536834.1"/>
    </source>
</evidence>
<dbReference type="Proteomes" id="UP001162992">
    <property type="component" value="Chromosome 12"/>
</dbReference>
<organism evidence="1 2">
    <name type="scientific">Diphasiastrum complanatum</name>
    <name type="common">Issler's clubmoss</name>
    <name type="synonym">Lycopodium complanatum</name>
    <dbReference type="NCBI Taxonomy" id="34168"/>
    <lineage>
        <taxon>Eukaryota</taxon>
        <taxon>Viridiplantae</taxon>
        <taxon>Streptophyta</taxon>
        <taxon>Embryophyta</taxon>
        <taxon>Tracheophyta</taxon>
        <taxon>Lycopodiopsida</taxon>
        <taxon>Lycopodiales</taxon>
        <taxon>Lycopodiaceae</taxon>
        <taxon>Lycopodioideae</taxon>
        <taxon>Diphasiastrum</taxon>
    </lineage>
</organism>
<keyword evidence="2" id="KW-1185">Reference proteome</keyword>
<evidence type="ECO:0000313" key="2">
    <source>
        <dbReference type="Proteomes" id="UP001162992"/>
    </source>
</evidence>
<proteinExistence type="predicted"/>
<name>A0ACC2C467_DIPCM</name>
<reference evidence="2" key="1">
    <citation type="journal article" date="2024" name="Proc. Natl. Acad. Sci. U.S.A.">
        <title>Extraordinary preservation of gene collinearity over three hundred million years revealed in homosporous lycophytes.</title>
        <authorList>
            <person name="Li C."/>
            <person name="Wickell D."/>
            <person name="Kuo L.Y."/>
            <person name="Chen X."/>
            <person name="Nie B."/>
            <person name="Liao X."/>
            <person name="Peng D."/>
            <person name="Ji J."/>
            <person name="Jenkins J."/>
            <person name="Williams M."/>
            <person name="Shu S."/>
            <person name="Plott C."/>
            <person name="Barry K."/>
            <person name="Rajasekar S."/>
            <person name="Grimwood J."/>
            <person name="Han X."/>
            <person name="Sun S."/>
            <person name="Hou Z."/>
            <person name="He W."/>
            <person name="Dai G."/>
            <person name="Sun C."/>
            <person name="Schmutz J."/>
            <person name="Leebens-Mack J.H."/>
            <person name="Li F.W."/>
            <person name="Wang L."/>
        </authorList>
    </citation>
    <scope>NUCLEOTIDE SEQUENCE [LARGE SCALE GENOMIC DNA]</scope>
    <source>
        <strain evidence="2">cv. PW_Plant_1</strain>
    </source>
</reference>
<gene>
    <name evidence="1" type="ORF">O6H91_12G084000</name>
</gene>
<sequence length="142" mass="16572">MSFESPCCNENFPCRHCHNEAKDLKESDSKKCHDLPQHRAEKAICSLCNIEQQVCQNCGTCMVAYFCHKCQFFDDTSRQKYHWDSCGICRIGSSDKFFHCQKCGCCYPTNLQQRYPCVENAIYYNCPVCFKYLFDSMKESQS</sequence>
<protein>
    <submittedName>
        <fullName evidence="1">Uncharacterized protein</fullName>
    </submittedName>
</protein>
<comment type="caution">
    <text evidence="1">The sequence shown here is derived from an EMBL/GenBank/DDBJ whole genome shotgun (WGS) entry which is preliminary data.</text>
</comment>
<accession>A0ACC2C467</accession>
<dbReference type="EMBL" id="CM055103">
    <property type="protein sequence ID" value="KAJ7536834.1"/>
    <property type="molecule type" value="Genomic_DNA"/>
</dbReference>